<feature type="compositionally biased region" description="Polar residues" evidence="6">
    <location>
        <begin position="104"/>
        <end position="122"/>
    </location>
</feature>
<evidence type="ECO:0000313" key="8">
    <source>
        <dbReference type="EMBL" id="NDV31618.1"/>
    </source>
</evidence>
<sequence>MVQPQAQPVKAQAQHNPTPDLDDLMAELMPSNKPPLQTQQSRNQMPQRNEVEVDPLESLMDQLSGPSHNPPAYNNSNPNMQPNNSYNNNYNKPTPTTYNDPRPINNNFNKPTPTNYNDQRPSSAPRGPNVPSTNDLEDMLNSLAVDNNYSNNPPKNNFNNNQKPNQYNNNFSNDPRATLYGAQPVDFTNPPQSINNRNTMMDPRMSGAFDPRAGYGGFSNDPRATVSLGNFGAFPNDPRASMGPGYDPRAMGGPGYDPRASMGPGYDPRMMGGPNPRATAQDLNVIMEGLNNPAMSSNMGGSMQRRPEQKLPKGVCAGCRKYITGPQRVQALGKDYHPEHFQCSTCGRPIGNGSFYENEGQPQCEMCYQSVFCQKCGKCNRPITSTCTTAIGQSWHPECFTCTRCNVPFGNSTFFVHFSRPYCSVCIAGVR</sequence>
<feature type="compositionally biased region" description="Low complexity" evidence="6">
    <location>
        <begin position="73"/>
        <end position="99"/>
    </location>
</feature>
<dbReference type="AlphaFoldDB" id="A0A6B2L443"/>
<feature type="domain" description="LIM zinc-binding" evidence="7">
    <location>
        <begin position="314"/>
        <end position="374"/>
    </location>
</feature>
<keyword evidence="4 5" id="KW-0440">LIM domain</keyword>
<evidence type="ECO:0000256" key="4">
    <source>
        <dbReference type="ARBA" id="ARBA00023038"/>
    </source>
</evidence>
<feature type="compositionally biased region" description="Polar residues" evidence="6">
    <location>
        <begin position="34"/>
        <end position="47"/>
    </location>
</feature>
<keyword evidence="3 5" id="KW-0862">Zinc</keyword>
<dbReference type="Gene3D" id="2.10.110.10">
    <property type="entry name" value="Cysteine Rich Protein"/>
    <property type="match status" value="2"/>
</dbReference>
<evidence type="ECO:0000256" key="1">
    <source>
        <dbReference type="ARBA" id="ARBA00022723"/>
    </source>
</evidence>
<feature type="region of interest" description="Disordered" evidence="6">
    <location>
        <begin position="1"/>
        <end position="174"/>
    </location>
</feature>
<accession>A0A6B2L443</accession>
<keyword evidence="2" id="KW-0677">Repeat</keyword>
<dbReference type="FunFam" id="2.10.110.10:FF:000009">
    <property type="entry name" value="Paxillin isoform 1"/>
    <property type="match status" value="1"/>
</dbReference>
<evidence type="ECO:0000256" key="6">
    <source>
        <dbReference type="SAM" id="MobiDB-lite"/>
    </source>
</evidence>
<dbReference type="SUPFAM" id="SSF57716">
    <property type="entry name" value="Glucocorticoid receptor-like (DNA-binding domain)"/>
    <property type="match status" value="2"/>
</dbReference>
<evidence type="ECO:0000256" key="2">
    <source>
        <dbReference type="ARBA" id="ARBA00022737"/>
    </source>
</evidence>
<feature type="compositionally biased region" description="Low complexity" evidence="6">
    <location>
        <begin position="1"/>
        <end position="14"/>
    </location>
</feature>
<evidence type="ECO:0000256" key="5">
    <source>
        <dbReference type="PROSITE-ProRule" id="PRU00125"/>
    </source>
</evidence>
<evidence type="ECO:0000259" key="7">
    <source>
        <dbReference type="PROSITE" id="PS50023"/>
    </source>
</evidence>
<dbReference type="GO" id="GO:0005634">
    <property type="term" value="C:nucleus"/>
    <property type="evidence" value="ECO:0007669"/>
    <property type="project" value="TreeGrafter"/>
</dbReference>
<dbReference type="PROSITE" id="PS50023">
    <property type="entry name" value="LIM_DOMAIN_2"/>
    <property type="match status" value="2"/>
</dbReference>
<name>A0A6B2L443_9EUKA</name>
<dbReference type="GO" id="GO:0003712">
    <property type="term" value="F:transcription coregulator activity"/>
    <property type="evidence" value="ECO:0007669"/>
    <property type="project" value="TreeGrafter"/>
</dbReference>
<keyword evidence="1 5" id="KW-0479">Metal-binding</keyword>
<dbReference type="PANTHER" id="PTHR24205">
    <property type="entry name" value="FOUR AND A HALF LIM DOMAINS PROTEIN"/>
    <property type="match status" value="1"/>
</dbReference>
<dbReference type="Pfam" id="PF00412">
    <property type="entry name" value="LIM"/>
    <property type="match status" value="2"/>
</dbReference>
<evidence type="ECO:0000256" key="3">
    <source>
        <dbReference type="ARBA" id="ARBA00022833"/>
    </source>
</evidence>
<dbReference type="PROSITE" id="PS00478">
    <property type="entry name" value="LIM_DOMAIN_1"/>
    <property type="match status" value="1"/>
</dbReference>
<reference evidence="8" key="1">
    <citation type="journal article" date="2020" name="J. Eukaryot. Microbiol.">
        <title>De novo Sequencing, Assembly and Annotation of the Transcriptome for the Free-Living Testate Amoeba Arcella intermedia.</title>
        <authorList>
            <person name="Ribeiro G.M."/>
            <person name="Porfirio-Sousa A.L."/>
            <person name="Maurer-Alcala X.X."/>
            <person name="Katz L.A."/>
            <person name="Lahr D.J.G."/>
        </authorList>
    </citation>
    <scope>NUCLEOTIDE SEQUENCE</scope>
</reference>
<protein>
    <recommendedName>
        <fullName evidence="7">LIM zinc-binding domain-containing protein</fullName>
    </recommendedName>
</protein>
<feature type="compositionally biased region" description="Low complexity" evidence="6">
    <location>
        <begin position="147"/>
        <end position="173"/>
    </location>
</feature>
<organism evidence="8">
    <name type="scientific">Arcella intermedia</name>
    <dbReference type="NCBI Taxonomy" id="1963864"/>
    <lineage>
        <taxon>Eukaryota</taxon>
        <taxon>Amoebozoa</taxon>
        <taxon>Tubulinea</taxon>
        <taxon>Elardia</taxon>
        <taxon>Arcellinida</taxon>
        <taxon>Sphaerothecina</taxon>
        <taxon>Arcellidae</taxon>
        <taxon>Arcella</taxon>
    </lineage>
</organism>
<feature type="domain" description="LIM zinc-binding" evidence="7">
    <location>
        <begin position="375"/>
        <end position="431"/>
    </location>
</feature>
<dbReference type="EMBL" id="GIBP01002649">
    <property type="protein sequence ID" value="NDV31618.1"/>
    <property type="molecule type" value="Transcribed_RNA"/>
</dbReference>
<proteinExistence type="predicted"/>
<dbReference type="PANTHER" id="PTHR24205:SF16">
    <property type="entry name" value="GH01042P-RELATED"/>
    <property type="match status" value="1"/>
</dbReference>
<dbReference type="CDD" id="cd08368">
    <property type="entry name" value="LIM"/>
    <property type="match status" value="2"/>
</dbReference>
<dbReference type="InterPro" id="IPR001781">
    <property type="entry name" value="Znf_LIM"/>
</dbReference>
<dbReference type="SMART" id="SM00132">
    <property type="entry name" value="LIM"/>
    <property type="match status" value="2"/>
</dbReference>
<dbReference type="GO" id="GO:0046872">
    <property type="term" value="F:metal ion binding"/>
    <property type="evidence" value="ECO:0007669"/>
    <property type="project" value="UniProtKB-KW"/>
</dbReference>